<evidence type="ECO:0000313" key="3">
    <source>
        <dbReference type="Proteomes" id="UP000064967"/>
    </source>
</evidence>
<dbReference type="AlphaFoldDB" id="A0A0K1QD44"/>
<accession>A0A0K1QD44</accession>
<organism evidence="2 3">
    <name type="scientific">Labilithrix luteola</name>
    <dbReference type="NCBI Taxonomy" id="1391654"/>
    <lineage>
        <taxon>Bacteria</taxon>
        <taxon>Pseudomonadati</taxon>
        <taxon>Myxococcota</taxon>
        <taxon>Polyangia</taxon>
        <taxon>Polyangiales</taxon>
        <taxon>Labilitrichaceae</taxon>
        <taxon>Labilithrix</taxon>
    </lineage>
</organism>
<dbReference type="KEGG" id="llu:AKJ09_10332"/>
<dbReference type="EMBL" id="CP012333">
    <property type="protein sequence ID" value="AKV03669.1"/>
    <property type="molecule type" value="Genomic_DNA"/>
</dbReference>
<name>A0A0K1QD44_9BACT</name>
<evidence type="ECO:0000313" key="2">
    <source>
        <dbReference type="EMBL" id="AKV03669.1"/>
    </source>
</evidence>
<protein>
    <submittedName>
        <fullName evidence="2">Uncharacterized protein</fullName>
    </submittedName>
</protein>
<reference evidence="2 3" key="1">
    <citation type="submission" date="2015-08" db="EMBL/GenBank/DDBJ databases">
        <authorList>
            <person name="Babu N.S."/>
            <person name="Beckwith C.J."/>
            <person name="Beseler K.G."/>
            <person name="Brison A."/>
            <person name="Carone J.V."/>
            <person name="Caskin T.P."/>
            <person name="Diamond M."/>
            <person name="Durham M.E."/>
            <person name="Foxe J.M."/>
            <person name="Go M."/>
            <person name="Henderson B.A."/>
            <person name="Jones I.B."/>
            <person name="McGettigan J.A."/>
            <person name="Micheletti S.J."/>
            <person name="Nasrallah M.E."/>
            <person name="Ortiz D."/>
            <person name="Piller C.R."/>
            <person name="Privatt S.R."/>
            <person name="Schneider S.L."/>
            <person name="Sharp S."/>
            <person name="Smith T.C."/>
            <person name="Stanton J.D."/>
            <person name="Ullery H.E."/>
            <person name="Wilson R.J."/>
            <person name="Serrano M.G."/>
            <person name="Buck G."/>
            <person name="Lee V."/>
            <person name="Wang Y."/>
            <person name="Carvalho R."/>
            <person name="Voegtly L."/>
            <person name="Shi R."/>
            <person name="Duckworth R."/>
            <person name="Johnson A."/>
            <person name="Loviza R."/>
            <person name="Walstead R."/>
            <person name="Shah Z."/>
            <person name="Kiflezghi M."/>
            <person name="Wade K."/>
            <person name="Ball S.L."/>
            <person name="Bradley K.W."/>
            <person name="Asai D.J."/>
            <person name="Bowman C.A."/>
            <person name="Russell D.A."/>
            <person name="Pope W.H."/>
            <person name="Jacobs-Sera D."/>
            <person name="Hendrix R.W."/>
            <person name="Hatfull G.F."/>
        </authorList>
    </citation>
    <scope>NUCLEOTIDE SEQUENCE [LARGE SCALE GENOMIC DNA]</scope>
    <source>
        <strain evidence="2 3">DSM 27648</strain>
    </source>
</reference>
<evidence type="ECO:0000256" key="1">
    <source>
        <dbReference type="SAM" id="MobiDB-lite"/>
    </source>
</evidence>
<proteinExistence type="predicted"/>
<sequence>MTRFGRPASLTARARSSHGLFARRKTRQRLPEGDARPGCKAKFTAHSDEE</sequence>
<dbReference type="STRING" id="1391654.AKJ09_10332"/>
<keyword evidence="3" id="KW-1185">Reference proteome</keyword>
<dbReference type="Proteomes" id="UP000064967">
    <property type="component" value="Chromosome"/>
</dbReference>
<gene>
    <name evidence="2" type="ORF">AKJ09_10332</name>
</gene>
<feature type="region of interest" description="Disordered" evidence="1">
    <location>
        <begin position="1"/>
        <end position="50"/>
    </location>
</feature>